<dbReference type="Proteomes" id="UP001419268">
    <property type="component" value="Unassembled WGS sequence"/>
</dbReference>
<dbReference type="AlphaFoldDB" id="A0AAP0EQS4"/>
<evidence type="ECO:0000313" key="2">
    <source>
        <dbReference type="EMBL" id="KAK9094983.1"/>
    </source>
</evidence>
<comment type="caution">
    <text evidence="2">The sequence shown here is derived from an EMBL/GenBank/DDBJ whole genome shotgun (WGS) entry which is preliminary data.</text>
</comment>
<reference evidence="2 3" key="1">
    <citation type="submission" date="2024-01" db="EMBL/GenBank/DDBJ databases">
        <title>Genome assemblies of Stephania.</title>
        <authorList>
            <person name="Yang L."/>
        </authorList>
    </citation>
    <scope>NUCLEOTIDE SEQUENCE [LARGE SCALE GENOMIC DNA]</scope>
    <source>
        <strain evidence="2">JXDWG</strain>
        <tissue evidence="2">Leaf</tissue>
    </source>
</reference>
<dbReference type="EMBL" id="JBBNAG010000011">
    <property type="protein sequence ID" value="KAK9094983.1"/>
    <property type="molecule type" value="Genomic_DNA"/>
</dbReference>
<accession>A0AAP0EQS4</accession>
<feature type="region of interest" description="Disordered" evidence="1">
    <location>
        <begin position="1"/>
        <end position="23"/>
    </location>
</feature>
<evidence type="ECO:0000256" key="1">
    <source>
        <dbReference type="SAM" id="MobiDB-lite"/>
    </source>
</evidence>
<sequence length="86" mass="9978">MDLECTDSQMGIGMMGPGTREEDKGFRCTPLEMERHNQVISKAGSSIFHAHKTSILCPQWQFTTQKFLMQFRKQGEQQRKLMAWPD</sequence>
<proteinExistence type="predicted"/>
<protein>
    <submittedName>
        <fullName evidence="2">Uncharacterized protein</fullName>
    </submittedName>
</protein>
<name>A0AAP0EQS4_9MAGN</name>
<gene>
    <name evidence="2" type="ORF">Scep_026452</name>
</gene>
<keyword evidence="3" id="KW-1185">Reference proteome</keyword>
<organism evidence="2 3">
    <name type="scientific">Stephania cephalantha</name>
    <dbReference type="NCBI Taxonomy" id="152367"/>
    <lineage>
        <taxon>Eukaryota</taxon>
        <taxon>Viridiplantae</taxon>
        <taxon>Streptophyta</taxon>
        <taxon>Embryophyta</taxon>
        <taxon>Tracheophyta</taxon>
        <taxon>Spermatophyta</taxon>
        <taxon>Magnoliopsida</taxon>
        <taxon>Ranunculales</taxon>
        <taxon>Menispermaceae</taxon>
        <taxon>Menispermoideae</taxon>
        <taxon>Cissampelideae</taxon>
        <taxon>Stephania</taxon>
    </lineage>
</organism>
<evidence type="ECO:0000313" key="3">
    <source>
        <dbReference type="Proteomes" id="UP001419268"/>
    </source>
</evidence>